<dbReference type="PANTHER" id="PTHR18934">
    <property type="entry name" value="ATP-DEPENDENT RNA HELICASE"/>
    <property type="match status" value="1"/>
</dbReference>
<dbReference type="InterPro" id="IPR035979">
    <property type="entry name" value="RBD_domain_sf"/>
</dbReference>
<feature type="domain" description="Helicase ATP-binding" evidence="20">
    <location>
        <begin position="272"/>
        <end position="436"/>
    </location>
</feature>
<dbReference type="InterPro" id="IPR027370">
    <property type="entry name" value="Znf-RING_euk"/>
</dbReference>
<keyword evidence="7 15" id="KW-0863">Zinc-finger</keyword>
<evidence type="ECO:0000256" key="5">
    <source>
        <dbReference type="ARBA" id="ARBA00022737"/>
    </source>
</evidence>
<dbReference type="SMART" id="SM00847">
    <property type="entry name" value="HA2"/>
    <property type="match status" value="1"/>
</dbReference>
<evidence type="ECO:0008006" key="25">
    <source>
        <dbReference type="Google" id="ProtNLM"/>
    </source>
</evidence>
<dbReference type="CDD" id="cd18791">
    <property type="entry name" value="SF2_C_RHA"/>
    <property type="match status" value="1"/>
</dbReference>
<dbReference type="SMART" id="SM00184">
    <property type="entry name" value="RING"/>
    <property type="match status" value="1"/>
</dbReference>
<dbReference type="InterPro" id="IPR002867">
    <property type="entry name" value="IBR_dom"/>
</dbReference>
<dbReference type="PANTHER" id="PTHR18934:SF91">
    <property type="entry name" value="PRE-MRNA-SPLICING FACTOR ATP-DEPENDENT RNA HELICASE PRP16"/>
    <property type="match status" value="1"/>
</dbReference>
<feature type="domain" description="RING-type" evidence="22">
    <location>
        <begin position="1673"/>
        <end position="1889"/>
    </location>
</feature>
<dbReference type="SUPFAM" id="SSF52540">
    <property type="entry name" value="P-loop containing nucleoside triphosphate hydrolases"/>
    <property type="match status" value="1"/>
</dbReference>
<dbReference type="InterPro" id="IPR001841">
    <property type="entry name" value="Znf_RING"/>
</dbReference>
<keyword evidence="6" id="KW-0547">Nucleotide-binding</keyword>
<dbReference type="EMBL" id="CAJNOH010003630">
    <property type="protein sequence ID" value="CAF1343332.1"/>
    <property type="molecule type" value="Genomic_DNA"/>
</dbReference>
<dbReference type="Pfam" id="PF00271">
    <property type="entry name" value="Helicase_C"/>
    <property type="match status" value="1"/>
</dbReference>
<dbReference type="PROSITE" id="PS00518">
    <property type="entry name" value="ZF_RING_1"/>
    <property type="match status" value="1"/>
</dbReference>
<comment type="similarity">
    <text evidence="14">Belongs to the RBR family. RNF14 subfamily.</text>
</comment>
<dbReference type="InterPro" id="IPR002464">
    <property type="entry name" value="DNA/RNA_helicase_DEAH_CS"/>
</dbReference>
<dbReference type="SUPFAM" id="SSF54928">
    <property type="entry name" value="RNA-binding domain, RBD"/>
    <property type="match status" value="3"/>
</dbReference>
<keyword evidence="11" id="KW-0862">Zinc</keyword>
<dbReference type="PROSITE" id="PS51194">
    <property type="entry name" value="HELICASE_CTER"/>
    <property type="match status" value="1"/>
</dbReference>
<dbReference type="Pfam" id="PF04408">
    <property type="entry name" value="WHD_HA2"/>
    <property type="match status" value="1"/>
</dbReference>
<evidence type="ECO:0000256" key="15">
    <source>
        <dbReference type="PROSITE-ProRule" id="PRU00175"/>
    </source>
</evidence>
<evidence type="ECO:0000259" key="21">
    <source>
        <dbReference type="PROSITE" id="PS51194"/>
    </source>
</evidence>
<keyword evidence="12" id="KW-0067">ATP-binding</keyword>
<dbReference type="GO" id="GO:0005524">
    <property type="term" value="F:ATP binding"/>
    <property type="evidence" value="ECO:0007669"/>
    <property type="project" value="UniProtKB-KW"/>
</dbReference>
<dbReference type="InterPro" id="IPR047548">
    <property type="entry name" value="Rcat_RBR_RNF14"/>
</dbReference>
<dbReference type="InterPro" id="IPR011709">
    <property type="entry name" value="DEAD-box_helicase_OB_fold"/>
</dbReference>
<dbReference type="Pfam" id="PF21010">
    <property type="entry name" value="HA2_C"/>
    <property type="match status" value="1"/>
</dbReference>
<dbReference type="InterPro" id="IPR013083">
    <property type="entry name" value="Znf_RING/FYVE/PHD"/>
</dbReference>
<dbReference type="Pfam" id="PF22605">
    <property type="entry name" value="IBR_2"/>
    <property type="match status" value="1"/>
</dbReference>
<dbReference type="Pfam" id="PF07717">
    <property type="entry name" value="OB_NTP_bind"/>
    <property type="match status" value="1"/>
</dbReference>
<evidence type="ECO:0000259" key="19">
    <source>
        <dbReference type="PROSITE" id="PS50102"/>
    </source>
</evidence>
<dbReference type="CDD" id="cd20335">
    <property type="entry name" value="BRcat_RBR"/>
    <property type="match status" value="1"/>
</dbReference>
<organism evidence="23 24">
    <name type="scientific">Rotaria sordida</name>
    <dbReference type="NCBI Taxonomy" id="392033"/>
    <lineage>
        <taxon>Eukaryota</taxon>
        <taxon>Metazoa</taxon>
        <taxon>Spiralia</taxon>
        <taxon>Gnathifera</taxon>
        <taxon>Rotifera</taxon>
        <taxon>Eurotatoria</taxon>
        <taxon>Bdelloidea</taxon>
        <taxon>Philodinida</taxon>
        <taxon>Philodinidae</taxon>
        <taxon>Rotaria</taxon>
    </lineage>
</organism>
<evidence type="ECO:0000256" key="17">
    <source>
        <dbReference type="SAM" id="Coils"/>
    </source>
</evidence>
<evidence type="ECO:0000256" key="1">
    <source>
        <dbReference type="ARBA" id="ARBA00001798"/>
    </source>
</evidence>
<dbReference type="PROSITE" id="PS00690">
    <property type="entry name" value="DEAH_ATP_HELICASE"/>
    <property type="match status" value="1"/>
</dbReference>
<keyword evidence="16" id="KW-0694">RNA-binding</keyword>
<dbReference type="GO" id="GO:0034458">
    <property type="term" value="F:3'-5' RNA helicase activity"/>
    <property type="evidence" value="ECO:0007669"/>
    <property type="project" value="TreeGrafter"/>
</dbReference>
<dbReference type="Gene3D" id="3.30.70.330">
    <property type="match status" value="2"/>
</dbReference>
<name>A0A815GU37_9BILA</name>
<dbReference type="InterPro" id="IPR000504">
    <property type="entry name" value="RRM_dom"/>
</dbReference>
<keyword evidence="5" id="KW-0677">Repeat</keyword>
<evidence type="ECO:0000256" key="11">
    <source>
        <dbReference type="ARBA" id="ARBA00022833"/>
    </source>
</evidence>
<feature type="domain" description="RRM" evidence="19">
    <location>
        <begin position="1009"/>
        <end position="1084"/>
    </location>
</feature>
<sequence>MATAINRPKYCKFGSTCTQRANCSYIHPEQGYHNSSSFCPYESDYHSTQWPTPSYDNSQCKYDDQKANLLPSHCQYSTTQNLPYYTALRNEISICSDVHPEIYNSSCDQYHQQNKFQNNQQPNELKTSKKSWEKRYNNYKVLDSKSEVPNKNKYSQDTSLSSILLEHMKNEIQVLFNKNIPEVSSQHQSLIVKELALLEDLDEDDHDMKFLKQTYLQELKYQLETFEQNISELSMVNPSTLEESKCFHKRLKREIERLKARLPIYARRRQLIDTIKSNRVIILKADTGSGKSSQLIQYLVDAGFADHGQIVCTQPRRLAARELASRVAKEFGCEVGEEVGYHVGASRPKISDRTQIRFVTDAVLLNEYKIDPMLNSYSLVIIDEAHERRVDTDLLIGAMKLCLYRRWNIKLVIMSATLDDKLLSKYYDEGCVIEVPGRTFPIEDIYAMEDTENHLDEAINKVLEIHASRVPGNILVFLTGQDEIDRAIDEVTRKIDPPESALVLPLHGKLSEDDVKLVFMPMTNNERRKIIFSTNVAETSLTIDGIRHVIDSGMVKEVMWDSKRHIRVLKIGYTTQSSIKQRRGRAGRTSAGKCYHLYAYDTYQSLEVYSRAEILCIQPSIAVLKLKYLDIVDDITKFDWLEPPSDNSLQETVKCLTWLGALDLKTGKLTNLGRNIAKLGLEPMLSVMILMGQQLDCLNHILALAGMLSVVQNIWWRSRDDQSKQLSDEIRASFIQDTDIGGDYIILLRIFLEWYALGDNKERRKAWCLKHMISWKSMKMANNVVRELAYQIDPTFKIHFTKLNDELVKRIVDCICAGFFQNLAISNGPIRAGYQLAVDTIDTVAHIHRSSTVIFAQQPPKFILYHEIININETNFLTVICPVELDWLDKSWLNSLQRSPSQCVFEGYTFVNLGPTLLLSLVGKRCRKVPLLEEQLHVLFEVDHVQSKLTIWGRTDKLANAQQYLQEILNRERDKLHNELQEFEIIGSTIILLGAGAEPRLVLVDDEYVKILLTNLPKTITEEQIQEKCELYGQVRNVTIIRTNHNNTSASVTYMECSQARTAVAQLSHEKWNGYQLHASPSYIRTIVNTKKPNYTLKAQWYMTESECNGRVVFNNLEAAKQAYQLFTKRHHFNCQFEMNPINPIIKCSWPLKPHHGRAIVDFDTVEQAQQAIENIYDHPFRFEPSRRSNTSLYVRNIPRDLDEVNLKTIFIGCTHVIILRTRKNVIETAPFETEAFLRHLFNKYSSFQSESIFIEPILHDGHVIAYIQFTDEQEMRTAVNDINNMKISAGSGKLSLIIQEKRQMKQTTKRNEIQQDEFRIKLYRLPTLVDENFLNRELNQNRISDSMTYVIVFRKKLSENYFSNRSGIITNENEKALNNLRSLFTSRNDFTSEPFIEIRSPTEDGRVVAFIHFNDPREIVTAINMCNSLDNLTIQNIGLNQLHFIPIITHRILLNETLAKAIDYKIEQTIKIIKGHPDLPNINLFKKPFMKDNKTNILITIRGTNIEQLYKARMIFDDLLKGLQFHLYNHSWVTVLFDATGQKFLHDVQTRTGTYIWWNWKSTFLSIFGEDHACQDAYRQIDTFIEETFSQREHSVSISIPEGCIRQCIQNWSMFRESNNKQIKITINIIKHLIVMIGDREKVIECEQKVKELLDKFVNSFNQSNGKKTIDMKNICPICDCEYDSPYVLQQCGHIFCRSCLSAYFDTYFDATKSFETFKLSCPCQECNEVCLIRDIVSILGFERMARLAMIAFQIYIRRVDSNLVQCMGIDCKQVYRPSKSSSIYFCNQCIKVYCVSCAVEYHTGMTCEQYKKLHKEKNEDAILQYNLGKLSYKPCPKCRTPIDKYAGCNAVRCTLCNIQFCWRCQATDEIDIHKHFMDPNSPCYNKMLDVNMAEIEF</sequence>
<dbReference type="InterPro" id="IPR012677">
    <property type="entry name" value="Nucleotide-bd_a/b_plait_sf"/>
</dbReference>
<dbReference type="Proteomes" id="UP000663854">
    <property type="component" value="Unassembled WGS sequence"/>
</dbReference>
<evidence type="ECO:0000256" key="8">
    <source>
        <dbReference type="ARBA" id="ARBA00022786"/>
    </source>
</evidence>
<dbReference type="Pfam" id="PF01485">
    <property type="entry name" value="IBR"/>
    <property type="match status" value="1"/>
</dbReference>
<evidence type="ECO:0000256" key="9">
    <source>
        <dbReference type="ARBA" id="ARBA00022801"/>
    </source>
</evidence>
<dbReference type="Pfam" id="PF00076">
    <property type="entry name" value="RRM_1"/>
    <property type="match status" value="1"/>
</dbReference>
<protein>
    <recommendedName>
        <fullName evidence="25">RNA helicase</fullName>
    </recommendedName>
</protein>
<dbReference type="InterPro" id="IPR054694">
    <property type="entry name" value="Parkin-like_IBR"/>
</dbReference>
<proteinExistence type="inferred from homology"/>
<dbReference type="InterPro" id="IPR011545">
    <property type="entry name" value="DEAD/DEAH_box_helicase_dom"/>
</dbReference>
<feature type="domain" description="RRM" evidence="19">
    <location>
        <begin position="1191"/>
        <end position="1302"/>
    </location>
</feature>
<dbReference type="Gene3D" id="3.30.40.10">
    <property type="entry name" value="Zinc/RING finger domain, C3HC4 (zinc finger)"/>
    <property type="match status" value="1"/>
</dbReference>
<evidence type="ECO:0000256" key="16">
    <source>
        <dbReference type="PROSITE-ProRule" id="PRU00176"/>
    </source>
</evidence>
<evidence type="ECO:0000256" key="14">
    <source>
        <dbReference type="ARBA" id="ARBA00044508"/>
    </source>
</evidence>
<keyword evidence="10" id="KW-0347">Helicase</keyword>
<evidence type="ECO:0000256" key="7">
    <source>
        <dbReference type="ARBA" id="ARBA00022771"/>
    </source>
</evidence>
<keyword evidence="8" id="KW-0833">Ubl conjugation pathway</keyword>
<dbReference type="Pfam" id="PF00270">
    <property type="entry name" value="DEAD"/>
    <property type="match status" value="1"/>
</dbReference>
<dbReference type="SMART" id="SM00360">
    <property type="entry name" value="RRM"/>
    <property type="match status" value="2"/>
</dbReference>
<dbReference type="SMART" id="SM00487">
    <property type="entry name" value="DEXDc"/>
    <property type="match status" value="1"/>
</dbReference>
<keyword evidence="4" id="KW-0479">Metal-binding</keyword>
<dbReference type="CDD" id="cd20354">
    <property type="entry name" value="Rcat_RBR_RNF14"/>
    <property type="match status" value="1"/>
</dbReference>
<dbReference type="GO" id="GO:0016787">
    <property type="term" value="F:hydrolase activity"/>
    <property type="evidence" value="ECO:0007669"/>
    <property type="project" value="UniProtKB-KW"/>
</dbReference>
<evidence type="ECO:0000256" key="2">
    <source>
        <dbReference type="ARBA" id="ARBA00004906"/>
    </source>
</evidence>
<dbReference type="GO" id="GO:0003723">
    <property type="term" value="F:RNA binding"/>
    <property type="evidence" value="ECO:0007669"/>
    <property type="project" value="UniProtKB-UniRule"/>
</dbReference>
<dbReference type="SMART" id="SM00490">
    <property type="entry name" value="HELICc"/>
    <property type="match status" value="1"/>
</dbReference>
<dbReference type="InterPro" id="IPR001650">
    <property type="entry name" value="Helicase_C-like"/>
</dbReference>
<dbReference type="InterPro" id="IPR007502">
    <property type="entry name" value="Helicase-assoc_dom"/>
</dbReference>
<feature type="domain" description="Helicase C-terminal" evidence="21">
    <location>
        <begin position="458"/>
        <end position="632"/>
    </location>
</feature>
<evidence type="ECO:0000256" key="4">
    <source>
        <dbReference type="ARBA" id="ARBA00022723"/>
    </source>
</evidence>
<evidence type="ECO:0000256" key="3">
    <source>
        <dbReference type="ARBA" id="ARBA00022679"/>
    </source>
</evidence>
<dbReference type="PROSITE" id="PS51192">
    <property type="entry name" value="HELICASE_ATP_BIND_1"/>
    <property type="match status" value="1"/>
</dbReference>
<dbReference type="PROSITE" id="PS50102">
    <property type="entry name" value="RRM"/>
    <property type="match status" value="2"/>
</dbReference>
<comment type="caution">
    <text evidence="23">The sequence shown here is derived from an EMBL/GenBank/DDBJ whole genome shotgun (WGS) entry which is preliminary data.</text>
</comment>
<evidence type="ECO:0000256" key="13">
    <source>
        <dbReference type="ARBA" id="ARBA00038040"/>
    </source>
</evidence>
<evidence type="ECO:0000313" key="24">
    <source>
        <dbReference type="Proteomes" id="UP000663854"/>
    </source>
</evidence>
<dbReference type="PROSITE" id="PS51873">
    <property type="entry name" value="TRIAD"/>
    <property type="match status" value="1"/>
</dbReference>
<evidence type="ECO:0000259" key="18">
    <source>
        <dbReference type="PROSITE" id="PS50089"/>
    </source>
</evidence>
<dbReference type="CDD" id="cd17917">
    <property type="entry name" value="DEXHc_RHA-like"/>
    <property type="match status" value="1"/>
</dbReference>
<dbReference type="SUPFAM" id="SSF57850">
    <property type="entry name" value="RING/U-box"/>
    <property type="match status" value="2"/>
</dbReference>
<dbReference type="GO" id="GO:0061630">
    <property type="term" value="F:ubiquitin protein ligase activity"/>
    <property type="evidence" value="ECO:0007669"/>
    <property type="project" value="UniProtKB-EC"/>
</dbReference>
<keyword evidence="9" id="KW-0378">Hydrolase</keyword>
<feature type="domain" description="RING-type" evidence="18">
    <location>
        <begin position="1677"/>
        <end position="1724"/>
    </location>
</feature>
<dbReference type="InterPro" id="IPR048333">
    <property type="entry name" value="HA2_WH"/>
</dbReference>
<keyword evidence="3" id="KW-0808">Transferase</keyword>
<evidence type="ECO:0000313" key="23">
    <source>
        <dbReference type="EMBL" id="CAF1343332.1"/>
    </source>
</evidence>
<dbReference type="Gene3D" id="1.20.120.1750">
    <property type="match status" value="1"/>
</dbReference>
<comment type="pathway">
    <text evidence="2">Protein modification; protein ubiquitination.</text>
</comment>
<dbReference type="Gene3D" id="1.20.120.1080">
    <property type="match status" value="1"/>
</dbReference>
<reference evidence="23" key="1">
    <citation type="submission" date="2021-02" db="EMBL/GenBank/DDBJ databases">
        <authorList>
            <person name="Nowell W R."/>
        </authorList>
    </citation>
    <scope>NUCLEOTIDE SEQUENCE</scope>
</reference>
<feature type="coiled-coil region" evidence="17">
    <location>
        <begin position="216"/>
        <end position="268"/>
    </location>
</feature>
<dbReference type="InterPro" id="IPR017907">
    <property type="entry name" value="Znf_RING_CS"/>
</dbReference>
<comment type="catalytic activity">
    <reaction evidence="1">
        <text>[E2 ubiquitin-conjugating enzyme]-S-ubiquitinyl-L-cysteine + [acceptor protein]-L-lysine = [E2 ubiquitin-conjugating enzyme]-L-cysteine + [acceptor protein]-N(6)-ubiquitinyl-L-lysine.</text>
        <dbReference type="EC" id="2.3.2.31"/>
    </reaction>
</comment>
<dbReference type="InterPro" id="IPR014001">
    <property type="entry name" value="Helicase_ATP-bd"/>
</dbReference>
<dbReference type="SMART" id="SM00647">
    <property type="entry name" value="IBR"/>
    <property type="match status" value="2"/>
</dbReference>
<accession>A0A815GU37</accession>
<dbReference type="Gene3D" id="3.40.50.300">
    <property type="entry name" value="P-loop containing nucleotide triphosphate hydrolases"/>
    <property type="match status" value="2"/>
</dbReference>
<evidence type="ECO:0000256" key="6">
    <source>
        <dbReference type="ARBA" id="ARBA00022741"/>
    </source>
</evidence>
<dbReference type="InterPro" id="IPR027417">
    <property type="entry name" value="P-loop_NTPase"/>
</dbReference>
<dbReference type="PROSITE" id="PS50089">
    <property type="entry name" value="ZF_RING_2"/>
    <property type="match status" value="1"/>
</dbReference>
<evidence type="ECO:0000256" key="12">
    <source>
        <dbReference type="ARBA" id="ARBA00022840"/>
    </source>
</evidence>
<dbReference type="Pfam" id="PF13445">
    <property type="entry name" value="zf-RING_UBOX"/>
    <property type="match status" value="1"/>
</dbReference>
<evidence type="ECO:0000259" key="20">
    <source>
        <dbReference type="PROSITE" id="PS51192"/>
    </source>
</evidence>
<evidence type="ECO:0000259" key="22">
    <source>
        <dbReference type="PROSITE" id="PS51873"/>
    </source>
</evidence>
<evidence type="ECO:0000256" key="10">
    <source>
        <dbReference type="ARBA" id="ARBA00022806"/>
    </source>
</evidence>
<comment type="similarity">
    <text evidence="13">Belongs to the DEAD box helicase family. DEAH subfamily. PRP16 sub-subfamily.</text>
</comment>
<keyword evidence="17" id="KW-0175">Coiled coil</keyword>
<gene>
    <name evidence="23" type="ORF">PYM288_LOCUS32010</name>
</gene>
<dbReference type="GO" id="GO:0008270">
    <property type="term" value="F:zinc ion binding"/>
    <property type="evidence" value="ECO:0007669"/>
    <property type="project" value="UniProtKB-KW"/>
</dbReference>
<dbReference type="InterPro" id="IPR044066">
    <property type="entry name" value="TRIAD_supradom"/>
</dbReference>